<dbReference type="PIRSF" id="PIRSF034934">
    <property type="entry name" value="AbiF_AbiD"/>
    <property type="match status" value="1"/>
</dbReference>
<dbReference type="AlphaFoldDB" id="A0A133NSS1"/>
<protein>
    <submittedName>
        <fullName evidence="1">Abi-like protein</fullName>
    </submittedName>
</protein>
<dbReference type="Pfam" id="PF07751">
    <property type="entry name" value="Abi_2"/>
    <property type="match status" value="1"/>
</dbReference>
<dbReference type="InterPro" id="IPR011664">
    <property type="entry name" value="Abi_system_AbiD/AbiF-like"/>
</dbReference>
<dbReference type="EMBL" id="LRQA01000007">
    <property type="protein sequence ID" value="KXA19331.1"/>
    <property type="molecule type" value="Genomic_DNA"/>
</dbReference>
<proteinExistence type="predicted"/>
<dbReference type="PATRIC" id="fig|2702.99.peg.159"/>
<evidence type="ECO:0000313" key="1">
    <source>
        <dbReference type="EMBL" id="KXA19331.1"/>
    </source>
</evidence>
<gene>
    <name evidence="1" type="ORF">HMPREF3216_00162</name>
</gene>
<organism evidence="1 2">
    <name type="scientific">Gardnerella vaginalis</name>
    <dbReference type="NCBI Taxonomy" id="2702"/>
    <lineage>
        <taxon>Bacteria</taxon>
        <taxon>Bacillati</taxon>
        <taxon>Actinomycetota</taxon>
        <taxon>Actinomycetes</taxon>
        <taxon>Bifidobacteriales</taxon>
        <taxon>Bifidobacteriaceae</taxon>
        <taxon>Gardnerella</taxon>
    </lineage>
</organism>
<dbReference type="Proteomes" id="UP000070558">
    <property type="component" value="Unassembled WGS sequence"/>
</dbReference>
<sequence>MTLKPALTYDQQIARLVNDHHLKISNIEFAKGILTKVNYYRLSGYGVGLKNANNKEYYQDTVSIEQLFNLYCFDSQFKNNLMRTIEQIEIELRTQIVYYLSIKYGPEVLMSETNFVCKTNKQGQSIYSILIKSLNKEIERQKNKPFVKHHIEKYNSQFPIWVSVELMSFGSLSSLFSILKTEDQKNISRYYNTDPKYLKNWILCLVEVRNICAHYTRLYNMPLKENPRLYKENLQYKGKQNKIFPVLLITKRMLKANEQWCSLLKDLKNTFAKYESSFRFDFMGFPKNWEEIL</sequence>
<name>A0A133NSS1_GARVA</name>
<dbReference type="InterPro" id="IPR017034">
    <property type="entry name" value="Abi_system_AbiD/AbiF"/>
</dbReference>
<evidence type="ECO:0000313" key="2">
    <source>
        <dbReference type="Proteomes" id="UP000070558"/>
    </source>
</evidence>
<accession>A0A133NSS1</accession>
<dbReference type="RefSeq" id="WP_060786492.1">
    <property type="nucleotide sequence ID" value="NZ_KQ956805.1"/>
</dbReference>
<reference evidence="1 2" key="1">
    <citation type="submission" date="2016-01" db="EMBL/GenBank/DDBJ databases">
        <authorList>
            <person name="Oliw E.H."/>
        </authorList>
    </citation>
    <scope>NUCLEOTIDE SEQUENCE [LARGE SCALE GENOMIC DNA]</scope>
    <source>
        <strain evidence="1 2">GED7760B</strain>
    </source>
</reference>
<dbReference type="OrthoDB" id="5363652at2"/>
<comment type="caution">
    <text evidence="1">The sequence shown here is derived from an EMBL/GenBank/DDBJ whole genome shotgun (WGS) entry which is preliminary data.</text>
</comment>